<evidence type="ECO:0000313" key="1">
    <source>
        <dbReference type="EMBL" id="DAF46403.1"/>
    </source>
</evidence>
<accession>A0A8S5S6G0</accession>
<organism evidence="1">
    <name type="scientific">Podoviridae sp. ctsUe5</name>
    <dbReference type="NCBI Taxonomy" id="2827750"/>
    <lineage>
        <taxon>Viruses</taxon>
        <taxon>Duplodnaviria</taxon>
        <taxon>Heunggongvirae</taxon>
        <taxon>Uroviricota</taxon>
        <taxon>Caudoviricetes</taxon>
    </lineage>
</organism>
<name>A0A8S5S6G0_9CAUD</name>
<sequence length="79" mass="9483">MTVFTETYVPYEFKDKRACYNYVSNRALNIKKSLRFVEMDTEHLVVRCPVSGDYLEIVGTQEELDWLHSELTRKGWYRI</sequence>
<protein>
    <submittedName>
        <fullName evidence="1">Uncharacterized protein</fullName>
    </submittedName>
</protein>
<reference evidence="1" key="1">
    <citation type="journal article" date="2021" name="Proc. Natl. Acad. Sci. U.S.A.">
        <title>A Catalog of Tens of Thousands of Viruses from Human Metagenomes Reveals Hidden Associations with Chronic Diseases.</title>
        <authorList>
            <person name="Tisza M.J."/>
            <person name="Buck C.B."/>
        </authorList>
    </citation>
    <scope>NUCLEOTIDE SEQUENCE</scope>
    <source>
        <strain evidence="1">CtsUe5</strain>
    </source>
</reference>
<dbReference type="EMBL" id="BK032536">
    <property type="protein sequence ID" value="DAF46403.1"/>
    <property type="molecule type" value="Genomic_DNA"/>
</dbReference>
<proteinExistence type="predicted"/>